<evidence type="ECO:0000256" key="1">
    <source>
        <dbReference type="SAM" id="Phobius"/>
    </source>
</evidence>
<dbReference type="AlphaFoldDB" id="A0A7K0BLQ9"/>
<protein>
    <submittedName>
        <fullName evidence="2">Uncharacterized protein</fullName>
    </submittedName>
</protein>
<feature type="transmembrane region" description="Helical" evidence="1">
    <location>
        <begin position="6"/>
        <end position="25"/>
    </location>
</feature>
<organism evidence="2 3">
    <name type="scientific">Actinomadura macrotermitis</name>
    <dbReference type="NCBI Taxonomy" id="2585200"/>
    <lineage>
        <taxon>Bacteria</taxon>
        <taxon>Bacillati</taxon>
        <taxon>Actinomycetota</taxon>
        <taxon>Actinomycetes</taxon>
        <taxon>Streptosporangiales</taxon>
        <taxon>Thermomonosporaceae</taxon>
        <taxon>Actinomadura</taxon>
    </lineage>
</organism>
<reference evidence="2 3" key="1">
    <citation type="submission" date="2019-10" db="EMBL/GenBank/DDBJ databases">
        <title>Actinomadura rubteroloni sp. nov. and Actinomadura macrotermitis sp. nov., isolated from the gut of fungus growing-termite Macrotermes natalensis.</title>
        <authorList>
            <person name="Benndorf R."/>
            <person name="Martin K."/>
            <person name="Kuefner M."/>
            <person name="De Beer W."/>
            <person name="Kaster A.-K."/>
            <person name="Vollmers J."/>
            <person name="Poulsen M."/>
            <person name="Beemelmanns C."/>
        </authorList>
    </citation>
    <scope>NUCLEOTIDE SEQUENCE [LARGE SCALE GENOMIC DNA]</scope>
    <source>
        <strain evidence="2 3">RB68</strain>
    </source>
</reference>
<keyword evidence="3" id="KW-1185">Reference proteome</keyword>
<evidence type="ECO:0000313" key="2">
    <source>
        <dbReference type="EMBL" id="MQY02115.1"/>
    </source>
</evidence>
<evidence type="ECO:0000313" key="3">
    <source>
        <dbReference type="Proteomes" id="UP000487268"/>
    </source>
</evidence>
<dbReference type="Proteomes" id="UP000487268">
    <property type="component" value="Unassembled WGS sequence"/>
</dbReference>
<dbReference type="EMBL" id="WEGH01000001">
    <property type="protein sequence ID" value="MQY02115.1"/>
    <property type="molecule type" value="Genomic_DNA"/>
</dbReference>
<keyword evidence="1" id="KW-0812">Transmembrane</keyword>
<gene>
    <name evidence="2" type="ORF">ACRB68_01420</name>
</gene>
<name>A0A7K0BLQ9_9ACTN</name>
<dbReference type="RefSeq" id="WP_153530397.1">
    <property type="nucleotide sequence ID" value="NZ_WEGH01000001.1"/>
</dbReference>
<comment type="caution">
    <text evidence="2">The sequence shown here is derived from an EMBL/GenBank/DDBJ whole genome shotgun (WGS) entry which is preliminary data.</text>
</comment>
<keyword evidence="1" id="KW-0472">Membrane</keyword>
<keyword evidence="1" id="KW-1133">Transmembrane helix</keyword>
<accession>A0A7K0BLQ9</accession>
<proteinExistence type="predicted"/>
<sequence>MLTLTMSITIICALATLPVLLSELVHRVCRRRLRRLSAWREWTRRTADVREWEARACPYDSGVQVDEAAWADIVERLKETPSG</sequence>